<keyword evidence="9" id="KW-0325">Glycoprotein</keyword>
<dbReference type="InterPro" id="IPR000276">
    <property type="entry name" value="GPCR_Rhodpsn"/>
</dbReference>
<dbReference type="Proteomes" id="UP001497623">
    <property type="component" value="Unassembled WGS sequence"/>
</dbReference>
<dbReference type="InterPro" id="IPR008365">
    <property type="entry name" value="Prostanoid_rcpt"/>
</dbReference>
<keyword evidence="8" id="KW-0675">Receptor</keyword>
<dbReference type="CDD" id="cd14981">
    <property type="entry name" value="7tmA_Prostanoid_R"/>
    <property type="match status" value="1"/>
</dbReference>
<feature type="transmembrane region" description="Helical" evidence="12">
    <location>
        <begin position="189"/>
        <end position="209"/>
    </location>
</feature>
<proteinExistence type="inferred from homology"/>
<dbReference type="SUPFAM" id="SSF81321">
    <property type="entry name" value="Family A G protein-coupled receptor-like"/>
    <property type="match status" value="1"/>
</dbReference>
<keyword evidence="15" id="KW-1185">Reference proteome</keyword>
<dbReference type="GO" id="GO:0005886">
    <property type="term" value="C:plasma membrane"/>
    <property type="evidence" value="ECO:0007669"/>
    <property type="project" value="UniProtKB-SubCell"/>
</dbReference>
<feature type="region of interest" description="Disordered" evidence="11">
    <location>
        <begin position="487"/>
        <end position="511"/>
    </location>
</feature>
<feature type="transmembrane region" description="Helical" evidence="12">
    <location>
        <begin position="148"/>
        <end position="168"/>
    </location>
</feature>
<feature type="transmembrane region" description="Helical" evidence="12">
    <location>
        <begin position="295"/>
        <end position="315"/>
    </location>
</feature>
<evidence type="ECO:0000256" key="5">
    <source>
        <dbReference type="ARBA" id="ARBA00022989"/>
    </source>
</evidence>
<feature type="transmembrane region" description="Helical" evidence="12">
    <location>
        <begin position="242"/>
        <end position="267"/>
    </location>
</feature>
<evidence type="ECO:0000259" key="13">
    <source>
        <dbReference type="PROSITE" id="PS50262"/>
    </source>
</evidence>
<evidence type="ECO:0000313" key="14">
    <source>
        <dbReference type="EMBL" id="CAL4097800.1"/>
    </source>
</evidence>
<feature type="transmembrane region" description="Helical" evidence="12">
    <location>
        <begin position="73"/>
        <end position="95"/>
    </location>
</feature>
<evidence type="ECO:0000256" key="11">
    <source>
        <dbReference type="SAM" id="MobiDB-lite"/>
    </source>
</evidence>
<keyword evidence="5 12" id="KW-1133">Transmembrane helix</keyword>
<sequence>MANYSDVDLAMANHTELIFTTQMVNDELNGTQLREFDPSLSVWCQNTRTLLSLPCNGTSCSTELGINVGAKNMISPILLAATGITGIIWALYYLYTTKRPQQSRTVFYHLLTNHMWTNLFGKIITTPVAVLVYAHASWVGGVAMCNYHGFSMLLVGLVTHCLVSAMAVERYMGIRHGYWYNKHITDFKLKVFLLCMWAFCLLFCALPLLGFGQYARQYPGTWCFMNTHLCPSSPFRHRLYTYIYGAITISCLLIIVICNGTVITTLLRIRWCQSKRSTDRFCKPHRSRKQRELEIQMVVVLAVITITFLLSFLPLDVSIFLNQYQAHTDHTRELIFIRLVSLSQILDPWTYIIMRKLFNTKAWQCCKRTMLGRGWSRRTTHSIERQSSSRKHSSSNSREEKKENSLGYQNSIKKLASPLSISSEKQHPKNDIITDNDNELCPLKNEFSDLSKCENSHIPKDENDKLFVTSTSGNILENTIFNDKHEDYSIPEENRSSNGVLLHNNEQSHNN</sequence>
<dbReference type="Pfam" id="PF00001">
    <property type="entry name" value="7tm_1"/>
    <property type="match status" value="1"/>
</dbReference>
<comment type="subcellular location">
    <subcellularLocation>
        <location evidence="1">Cell membrane</location>
        <topology evidence="1">Multi-pass membrane protein</topology>
    </subcellularLocation>
</comment>
<dbReference type="PANTHER" id="PTHR11866">
    <property type="entry name" value="G-PROTEIN COUPLED RECEPTOR FAMILY 1 MEMBER"/>
    <property type="match status" value="1"/>
</dbReference>
<keyword evidence="7 12" id="KW-0472">Membrane</keyword>
<dbReference type="Gene3D" id="1.20.1070.10">
    <property type="entry name" value="Rhodopsin 7-helix transmembrane proteins"/>
    <property type="match status" value="1"/>
</dbReference>
<name>A0AAV2QVC2_MEGNR</name>
<feature type="domain" description="G-protein coupled receptors family 1 profile" evidence="13">
    <location>
        <begin position="86"/>
        <end position="351"/>
    </location>
</feature>
<organism evidence="14 15">
    <name type="scientific">Meganyctiphanes norvegica</name>
    <name type="common">Northern krill</name>
    <name type="synonym">Thysanopoda norvegica</name>
    <dbReference type="NCBI Taxonomy" id="48144"/>
    <lineage>
        <taxon>Eukaryota</taxon>
        <taxon>Metazoa</taxon>
        <taxon>Ecdysozoa</taxon>
        <taxon>Arthropoda</taxon>
        <taxon>Crustacea</taxon>
        <taxon>Multicrustacea</taxon>
        <taxon>Malacostraca</taxon>
        <taxon>Eumalacostraca</taxon>
        <taxon>Eucarida</taxon>
        <taxon>Euphausiacea</taxon>
        <taxon>Euphausiidae</taxon>
        <taxon>Meganyctiphanes</taxon>
    </lineage>
</organism>
<gene>
    <name evidence="14" type="ORF">MNOR_LOCUS16080</name>
</gene>
<comment type="caution">
    <text evidence="14">The sequence shown here is derived from an EMBL/GenBank/DDBJ whole genome shotgun (WGS) entry which is preliminary data.</text>
</comment>
<evidence type="ECO:0000256" key="10">
    <source>
        <dbReference type="ARBA" id="ARBA00023224"/>
    </source>
</evidence>
<protein>
    <recommendedName>
        <fullName evidence="13">G-protein coupled receptors family 1 profile domain-containing protein</fullName>
    </recommendedName>
</protein>
<feature type="transmembrane region" description="Helical" evidence="12">
    <location>
        <begin position="116"/>
        <end position="136"/>
    </location>
</feature>
<evidence type="ECO:0000256" key="2">
    <source>
        <dbReference type="ARBA" id="ARBA00010663"/>
    </source>
</evidence>
<accession>A0AAV2QVC2</accession>
<keyword evidence="6" id="KW-0297">G-protein coupled receptor</keyword>
<evidence type="ECO:0000313" key="15">
    <source>
        <dbReference type="Proteomes" id="UP001497623"/>
    </source>
</evidence>
<dbReference type="GO" id="GO:0007204">
    <property type="term" value="P:positive regulation of cytosolic calcium ion concentration"/>
    <property type="evidence" value="ECO:0007669"/>
    <property type="project" value="TreeGrafter"/>
</dbReference>
<dbReference type="GO" id="GO:0004930">
    <property type="term" value="F:G protein-coupled receptor activity"/>
    <property type="evidence" value="ECO:0007669"/>
    <property type="project" value="UniProtKB-KW"/>
</dbReference>
<keyword evidence="10" id="KW-0807">Transducer</keyword>
<dbReference type="EMBL" id="CAXKWB010010388">
    <property type="protein sequence ID" value="CAL4097800.1"/>
    <property type="molecule type" value="Genomic_DNA"/>
</dbReference>
<feature type="compositionally biased region" description="Polar residues" evidence="11">
    <location>
        <begin position="496"/>
        <end position="511"/>
    </location>
</feature>
<evidence type="ECO:0000256" key="1">
    <source>
        <dbReference type="ARBA" id="ARBA00004651"/>
    </source>
</evidence>
<evidence type="ECO:0000256" key="9">
    <source>
        <dbReference type="ARBA" id="ARBA00023180"/>
    </source>
</evidence>
<dbReference type="AlphaFoldDB" id="A0AAV2QVC2"/>
<dbReference type="PROSITE" id="PS50262">
    <property type="entry name" value="G_PROTEIN_RECEP_F1_2"/>
    <property type="match status" value="1"/>
</dbReference>
<dbReference type="PRINTS" id="PR01788">
    <property type="entry name" value="PROSTANOIDR"/>
</dbReference>
<feature type="transmembrane region" description="Helical" evidence="12">
    <location>
        <begin position="335"/>
        <end position="354"/>
    </location>
</feature>
<dbReference type="PANTHER" id="PTHR11866:SF16">
    <property type="entry name" value="PROSTAGLANDIN E2 RECEPTOR EP4 SUBTYPE-LIKE PROTEIN"/>
    <property type="match status" value="1"/>
</dbReference>
<comment type="similarity">
    <text evidence="2">Belongs to the G-protein coupled receptor 1 family.</text>
</comment>
<evidence type="ECO:0000256" key="7">
    <source>
        <dbReference type="ARBA" id="ARBA00023136"/>
    </source>
</evidence>
<evidence type="ECO:0000256" key="12">
    <source>
        <dbReference type="SAM" id="Phobius"/>
    </source>
</evidence>
<evidence type="ECO:0000256" key="8">
    <source>
        <dbReference type="ARBA" id="ARBA00023170"/>
    </source>
</evidence>
<dbReference type="GO" id="GO:0007189">
    <property type="term" value="P:adenylate cyclase-activating G protein-coupled receptor signaling pathway"/>
    <property type="evidence" value="ECO:0007669"/>
    <property type="project" value="TreeGrafter"/>
</dbReference>
<evidence type="ECO:0000256" key="3">
    <source>
        <dbReference type="ARBA" id="ARBA00022475"/>
    </source>
</evidence>
<dbReference type="InterPro" id="IPR017452">
    <property type="entry name" value="GPCR_Rhodpsn_7TM"/>
</dbReference>
<evidence type="ECO:0000256" key="4">
    <source>
        <dbReference type="ARBA" id="ARBA00022692"/>
    </source>
</evidence>
<feature type="region of interest" description="Disordered" evidence="11">
    <location>
        <begin position="377"/>
        <end position="407"/>
    </location>
</feature>
<reference evidence="14 15" key="1">
    <citation type="submission" date="2024-05" db="EMBL/GenBank/DDBJ databases">
        <authorList>
            <person name="Wallberg A."/>
        </authorList>
    </citation>
    <scope>NUCLEOTIDE SEQUENCE [LARGE SCALE GENOMIC DNA]</scope>
</reference>
<evidence type="ECO:0000256" key="6">
    <source>
        <dbReference type="ARBA" id="ARBA00023040"/>
    </source>
</evidence>
<keyword evidence="3" id="KW-1003">Cell membrane</keyword>
<keyword evidence="4 12" id="KW-0812">Transmembrane</keyword>